<dbReference type="Proteomes" id="UP001056539">
    <property type="component" value="Chromosome"/>
</dbReference>
<evidence type="ECO:0000256" key="1">
    <source>
        <dbReference type="SAM" id="Phobius"/>
    </source>
</evidence>
<feature type="transmembrane region" description="Helical" evidence="1">
    <location>
        <begin position="225"/>
        <end position="248"/>
    </location>
</feature>
<sequence length="261" mass="30657">MNLKRVWRLFVIDFRLLYKRFLWMLLLIALVFLVMSFILGWLRYIQILPQEMQQTFHLGGDMLLFGFLWCLLSSFSFWDLHNQPEGFYLLLPASQNEKFLSKILGSLIIYPFLAFGTLFVYSLFIMLLIYYLTGSLIPVFLPFYGWIWKWYLFFLVLQAWFFWGSAVFPHLPFVKTAFLIFGASILISLLSTPIFQLLFGTVVSWNGIVLYSTQGIVPPSLAKSIFWLLLMIGKIGFYISGFLGYWLAYRSFCKHEVSYGV</sequence>
<reference evidence="2" key="1">
    <citation type="submission" date="2021-04" db="EMBL/GenBank/DDBJ databases">
        <authorList>
            <person name="Postec A."/>
        </authorList>
    </citation>
    <scope>NUCLEOTIDE SEQUENCE</scope>
    <source>
        <strain evidence="2">F1F22</strain>
    </source>
</reference>
<organism evidence="2 3">
    <name type="scientific">Thermospira aquatica</name>
    <dbReference type="NCBI Taxonomy" id="2828656"/>
    <lineage>
        <taxon>Bacteria</taxon>
        <taxon>Pseudomonadati</taxon>
        <taxon>Spirochaetota</taxon>
        <taxon>Spirochaetia</taxon>
        <taxon>Brevinematales</taxon>
        <taxon>Thermospiraceae</taxon>
        <taxon>Thermospira</taxon>
    </lineage>
</organism>
<feature type="transmembrane region" description="Helical" evidence="1">
    <location>
        <begin position="178"/>
        <end position="205"/>
    </location>
</feature>
<evidence type="ECO:0000313" key="3">
    <source>
        <dbReference type="Proteomes" id="UP001056539"/>
    </source>
</evidence>
<gene>
    <name evidence="2" type="ORF">KDW03_01305</name>
</gene>
<evidence type="ECO:0000313" key="2">
    <source>
        <dbReference type="EMBL" id="URA10467.1"/>
    </source>
</evidence>
<keyword evidence="3" id="KW-1185">Reference proteome</keyword>
<feature type="transmembrane region" description="Helical" evidence="1">
    <location>
        <begin position="21"/>
        <end position="42"/>
    </location>
</feature>
<reference evidence="2" key="2">
    <citation type="submission" date="2022-06" db="EMBL/GenBank/DDBJ databases">
        <title>Thermospira aquatica gen. nov., sp. nov.</title>
        <authorList>
            <person name="Ben Ali Gam Z."/>
            <person name="Labat M."/>
        </authorList>
    </citation>
    <scope>NUCLEOTIDE SEQUENCE</scope>
    <source>
        <strain evidence="2">F1F22</strain>
    </source>
</reference>
<keyword evidence="1" id="KW-0812">Transmembrane</keyword>
<evidence type="ECO:0008006" key="4">
    <source>
        <dbReference type="Google" id="ProtNLM"/>
    </source>
</evidence>
<proteinExistence type="predicted"/>
<name>A0AAX3BDT1_9SPIR</name>
<keyword evidence="1" id="KW-0472">Membrane</keyword>
<feature type="transmembrane region" description="Helical" evidence="1">
    <location>
        <begin position="107"/>
        <end position="130"/>
    </location>
</feature>
<protein>
    <recommendedName>
        <fullName evidence="4">ABC transporter permease</fullName>
    </recommendedName>
</protein>
<feature type="transmembrane region" description="Helical" evidence="1">
    <location>
        <begin position="150"/>
        <end position="171"/>
    </location>
</feature>
<dbReference type="EMBL" id="CP073355">
    <property type="protein sequence ID" value="URA10467.1"/>
    <property type="molecule type" value="Genomic_DNA"/>
</dbReference>
<dbReference type="KEGG" id="taqu:KDW03_01305"/>
<keyword evidence="1" id="KW-1133">Transmembrane helix</keyword>
<accession>A0AAX3BDT1</accession>
<feature type="transmembrane region" description="Helical" evidence="1">
    <location>
        <begin position="62"/>
        <end position="80"/>
    </location>
</feature>
<dbReference type="AlphaFoldDB" id="A0AAX3BDT1"/>
<dbReference type="RefSeq" id="WP_271435594.1">
    <property type="nucleotide sequence ID" value="NZ_CP073355.1"/>
</dbReference>